<dbReference type="InterPro" id="IPR038084">
    <property type="entry name" value="PduO/GlcC-like_sf"/>
</dbReference>
<protein>
    <recommendedName>
        <fullName evidence="3">Heme-binding protein</fullName>
    </recommendedName>
</protein>
<sequence>MRRKLVLDGADAATIMAAAKAEAQRSGWAVTIAIVDDHGVPLMLERLDGAITMSAQIAVDKAKAAAVTRRSTRFAEDMAKERPGTAFLPRLPVQGGLPIIVEGECVGGVGVSGVQSHEDEQVAAAGIAALGA</sequence>
<name>A0A1E3H4M6_9HYPH</name>
<evidence type="ECO:0008006" key="3">
    <source>
        <dbReference type="Google" id="ProtNLM"/>
    </source>
</evidence>
<proteinExistence type="predicted"/>
<dbReference type="SUPFAM" id="SSF143744">
    <property type="entry name" value="GlcG-like"/>
    <property type="match status" value="1"/>
</dbReference>
<dbReference type="Proteomes" id="UP000094622">
    <property type="component" value="Unassembled WGS sequence"/>
</dbReference>
<dbReference type="InterPro" id="IPR052517">
    <property type="entry name" value="GlcG_carb_metab_protein"/>
</dbReference>
<dbReference type="AlphaFoldDB" id="A0A1E3H4M6"/>
<organism evidence="1 2">
    <name type="scientific">Methylobrevis pamukkalensis</name>
    <dbReference type="NCBI Taxonomy" id="1439726"/>
    <lineage>
        <taxon>Bacteria</taxon>
        <taxon>Pseudomonadati</taxon>
        <taxon>Pseudomonadota</taxon>
        <taxon>Alphaproteobacteria</taxon>
        <taxon>Hyphomicrobiales</taxon>
        <taxon>Pleomorphomonadaceae</taxon>
        <taxon>Methylobrevis</taxon>
    </lineage>
</organism>
<gene>
    <name evidence="1" type="ORF">A6302_01538</name>
</gene>
<dbReference type="InterPro" id="IPR005624">
    <property type="entry name" value="PduO/GlcC-like"/>
</dbReference>
<dbReference type="EMBL" id="MCRJ01000029">
    <property type="protein sequence ID" value="ODN71105.1"/>
    <property type="molecule type" value="Genomic_DNA"/>
</dbReference>
<dbReference type="PANTHER" id="PTHR34309:SF1">
    <property type="entry name" value="PROTEIN GLCG"/>
    <property type="match status" value="1"/>
</dbReference>
<reference evidence="1 2" key="1">
    <citation type="submission" date="2016-07" db="EMBL/GenBank/DDBJ databases">
        <title>Draft Genome Sequence of Methylobrevis pamukkalensis PK2.</title>
        <authorList>
            <person name="Vasilenko O.V."/>
            <person name="Doronina N.V."/>
            <person name="Shmareva M.N."/>
            <person name="Tarlachkov S.V."/>
            <person name="Mustakhimov I."/>
            <person name="Trotsenko Y.A."/>
        </authorList>
    </citation>
    <scope>NUCLEOTIDE SEQUENCE [LARGE SCALE GENOMIC DNA]</scope>
    <source>
        <strain evidence="1 2">PK2</strain>
    </source>
</reference>
<evidence type="ECO:0000313" key="1">
    <source>
        <dbReference type="EMBL" id="ODN71105.1"/>
    </source>
</evidence>
<dbReference type="Gene3D" id="3.30.450.150">
    <property type="entry name" value="Haem-degrading domain"/>
    <property type="match status" value="1"/>
</dbReference>
<comment type="caution">
    <text evidence="1">The sequence shown here is derived from an EMBL/GenBank/DDBJ whole genome shotgun (WGS) entry which is preliminary data.</text>
</comment>
<evidence type="ECO:0000313" key="2">
    <source>
        <dbReference type="Proteomes" id="UP000094622"/>
    </source>
</evidence>
<dbReference type="OrthoDB" id="9815788at2"/>
<keyword evidence="2" id="KW-1185">Reference proteome</keyword>
<dbReference type="Pfam" id="PF03928">
    <property type="entry name" value="HbpS-like"/>
    <property type="match status" value="1"/>
</dbReference>
<dbReference type="RefSeq" id="WP_069306425.1">
    <property type="nucleotide sequence ID" value="NZ_MCRJ01000029.1"/>
</dbReference>
<accession>A0A1E3H4M6</accession>
<dbReference type="PANTHER" id="PTHR34309">
    <property type="entry name" value="SLR1406 PROTEIN"/>
    <property type="match status" value="1"/>
</dbReference>